<dbReference type="SMART" id="SM00577">
    <property type="entry name" value="CPDc"/>
    <property type="match status" value="1"/>
</dbReference>
<evidence type="ECO:0000313" key="7">
    <source>
        <dbReference type="EMBL" id="VEN39446.1"/>
    </source>
</evidence>
<dbReference type="NCBIfam" id="TIGR02251">
    <property type="entry name" value="HIF-SF_euk"/>
    <property type="match status" value="1"/>
</dbReference>
<comment type="function">
    <text evidence="3">Probable phosphatase.</text>
</comment>
<evidence type="ECO:0000259" key="6">
    <source>
        <dbReference type="PROSITE" id="PS50969"/>
    </source>
</evidence>
<sequence length="503" mass="59019">MWLRSEKRCIRGLHKFGLSSKRRQQPQSRKKSNWVPKSKSLSLYRTIKHPKRKYQKASKQLEKTVNKVSEDLKENYQVQVVPEIYEEQRVVSEVNNAAAGDMATEEGYYYSETIESTSSNEKPPDVINTELSKEMEYSSIELDASLQVANDDEYADKMQFNITQKKTCEYRKEKYSAYGVGYPETICDNMYYEYSAGYQDLQIDMTDLNSVTTQEFTNMLDEEMTKNLNCGNVIYDYTTMYTSAIPENIIASVEAPNEAERLDRRPEHVEVEDTWEAFDPYLFIKHLPPLTFEMRSKCPALPLKTRSSPEFSLVLDLDETLVHCSLQELKDASFHFPVLFQDCSYTVYVRTRPFFREFMEKVSQMFEVILFTASKRVYADKLLNLLDPERKWIKYRLFREHCICVNGNYIKDLSILGRDLSKTIIIDNSPQAFGYHLNNGIPIESWFEDRSDSELIKLLPFLENLVQVVSCTFCFYFFNTKHTWQYEKWHTKKYPSTLDLSGL</sequence>
<keyword evidence="8" id="KW-1185">Reference proteome</keyword>
<organism evidence="7 8">
    <name type="scientific">Callosobruchus maculatus</name>
    <name type="common">Southern cowpea weevil</name>
    <name type="synonym">Pulse bruchid</name>
    <dbReference type="NCBI Taxonomy" id="64391"/>
    <lineage>
        <taxon>Eukaryota</taxon>
        <taxon>Metazoa</taxon>
        <taxon>Ecdysozoa</taxon>
        <taxon>Arthropoda</taxon>
        <taxon>Hexapoda</taxon>
        <taxon>Insecta</taxon>
        <taxon>Pterygota</taxon>
        <taxon>Neoptera</taxon>
        <taxon>Endopterygota</taxon>
        <taxon>Coleoptera</taxon>
        <taxon>Polyphaga</taxon>
        <taxon>Cucujiformia</taxon>
        <taxon>Chrysomeloidea</taxon>
        <taxon>Chrysomelidae</taxon>
        <taxon>Bruchinae</taxon>
        <taxon>Bruchini</taxon>
        <taxon>Callosobruchus</taxon>
    </lineage>
</organism>
<feature type="domain" description="FCP1 homology" evidence="6">
    <location>
        <begin position="306"/>
        <end position="465"/>
    </location>
</feature>
<dbReference type="Gene3D" id="3.40.50.1000">
    <property type="entry name" value="HAD superfamily/HAD-like"/>
    <property type="match status" value="1"/>
</dbReference>
<protein>
    <recommendedName>
        <fullName evidence="6">FCP1 homology domain-containing protein</fullName>
    </recommendedName>
</protein>
<dbReference type="PROSITE" id="PS50969">
    <property type="entry name" value="FCP1"/>
    <property type="match status" value="1"/>
</dbReference>
<gene>
    <name evidence="7" type="ORF">CALMAC_LOCUS3975</name>
</gene>
<dbReference type="SUPFAM" id="SSF56784">
    <property type="entry name" value="HAD-like"/>
    <property type="match status" value="1"/>
</dbReference>
<evidence type="ECO:0000313" key="8">
    <source>
        <dbReference type="Proteomes" id="UP000410492"/>
    </source>
</evidence>
<evidence type="ECO:0000256" key="3">
    <source>
        <dbReference type="ARBA" id="ARBA00037324"/>
    </source>
</evidence>
<feature type="region of interest" description="Disordered" evidence="5">
    <location>
        <begin position="15"/>
        <end position="36"/>
    </location>
</feature>
<dbReference type="InterPro" id="IPR023214">
    <property type="entry name" value="HAD_sf"/>
</dbReference>
<keyword evidence="2" id="KW-0904">Protein phosphatase</keyword>
<dbReference type="EMBL" id="CAACVG010005562">
    <property type="protein sequence ID" value="VEN39446.1"/>
    <property type="molecule type" value="Genomic_DNA"/>
</dbReference>
<evidence type="ECO:0000256" key="2">
    <source>
        <dbReference type="ARBA" id="ARBA00022912"/>
    </source>
</evidence>
<evidence type="ECO:0000256" key="5">
    <source>
        <dbReference type="SAM" id="MobiDB-lite"/>
    </source>
</evidence>
<dbReference type="InterPro" id="IPR011948">
    <property type="entry name" value="Dullard_phosphatase"/>
</dbReference>
<dbReference type="AlphaFoldDB" id="A0A653BVX9"/>
<dbReference type="CDD" id="cd07521">
    <property type="entry name" value="HAD_FCP1-like"/>
    <property type="match status" value="1"/>
</dbReference>
<dbReference type="Pfam" id="PF03031">
    <property type="entry name" value="NIF"/>
    <property type="match status" value="1"/>
</dbReference>
<dbReference type="GO" id="GO:0004721">
    <property type="term" value="F:phosphoprotein phosphatase activity"/>
    <property type="evidence" value="ECO:0007669"/>
    <property type="project" value="UniProtKB-KW"/>
</dbReference>
<dbReference type="Proteomes" id="UP000410492">
    <property type="component" value="Unassembled WGS sequence"/>
</dbReference>
<dbReference type="GO" id="GO:0005634">
    <property type="term" value="C:nucleus"/>
    <property type="evidence" value="ECO:0007669"/>
    <property type="project" value="UniProtKB-ARBA"/>
</dbReference>
<dbReference type="FunFam" id="3.40.50.1000:FF:000015">
    <property type="entry name" value="CTD small phosphatase-like protein 2"/>
    <property type="match status" value="1"/>
</dbReference>
<proteinExistence type="inferred from homology"/>
<feature type="compositionally biased region" description="Basic residues" evidence="5">
    <location>
        <begin position="15"/>
        <end position="32"/>
    </location>
</feature>
<comment type="similarity">
    <text evidence="4">Belongs to the CTDSPL2 family.</text>
</comment>
<reference evidence="7 8" key="1">
    <citation type="submission" date="2019-01" db="EMBL/GenBank/DDBJ databases">
        <authorList>
            <person name="Sayadi A."/>
        </authorList>
    </citation>
    <scope>NUCLEOTIDE SEQUENCE [LARGE SCALE GENOMIC DNA]</scope>
</reference>
<dbReference type="PANTHER" id="PTHR12210">
    <property type="entry name" value="DULLARD PROTEIN PHOSPHATASE"/>
    <property type="match status" value="1"/>
</dbReference>
<dbReference type="InterPro" id="IPR036412">
    <property type="entry name" value="HAD-like_sf"/>
</dbReference>
<dbReference type="InterPro" id="IPR050365">
    <property type="entry name" value="TIM50"/>
</dbReference>
<evidence type="ECO:0000256" key="1">
    <source>
        <dbReference type="ARBA" id="ARBA00022801"/>
    </source>
</evidence>
<dbReference type="InterPro" id="IPR004274">
    <property type="entry name" value="FCP1_dom"/>
</dbReference>
<keyword evidence="1" id="KW-0378">Hydrolase</keyword>
<name>A0A653BVX9_CALMS</name>
<accession>A0A653BVX9</accession>
<dbReference type="OrthoDB" id="277011at2759"/>
<evidence type="ECO:0000256" key="4">
    <source>
        <dbReference type="ARBA" id="ARBA00038355"/>
    </source>
</evidence>